<proteinExistence type="predicted"/>
<name>A0ABS9Y2G3_9ACTN</name>
<keyword evidence="2" id="KW-1185">Reference proteome</keyword>
<dbReference type="RefSeq" id="WP_242763913.1">
    <property type="nucleotide sequence ID" value="NZ_JALDAY010000003.1"/>
</dbReference>
<sequence>MALTRTRVSLSLAATQTKPDDLSVPQDVVEYLKSLSFADGAGAGAANLIFHDQRTVAASATDTLDLAGTLADKFGQTLTFARIKAIIVVAASANTNNCQVTQPASNGVPGVFLAAGDGIVVQPGGMFMWVAPSAAGAVVTAGTGDLLAVTNSAAGTSVTYDVLILGAAT</sequence>
<accession>A0ABS9Y2G3</accession>
<evidence type="ECO:0000313" key="2">
    <source>
        <dbReference type="Proteomes" id="UP001165269"/>
    </source>
</evidence>
<gene>
    <name evidence="1" type="ORF">MQP27_09770</name>
</gene>
<evidence type="ECO:0000313" key="1">
    <source>
        <dbReference type="EMBL" id="MCI3271397.1"/>
    </source>
</evidence>
<organism evidence="1 2">
    <name type="scientific">Streptomyces cylindrosporus</name>
    <dbReference type="NCBI Taxonomy" id="2927583"/>
    <lineage>
        <taxon>Bacteria</taxon>
        <taxon>Bacillati</taxon>
        <taxon>Actinomycetota</taxon>
        <taxon>Actinomycetes</taxon>
        <taxon>Kitasatosporales</taxon>
        <taxon>Streptomycetaceae</taxon>
        <taxon>Streptomyces</taxon>
    </lineage>
</organism>
<dbReference type="EMBL" id="JALDAY010000003">
    <property type="protein sequence ID" value="MCI3271397.1"/>
    <property type="molecule type" value="Genomic_DNA"/>
</dbReference>
<dbReference type="Proteomes" id="UP001165269">
    <property type="component" value="Unassembled WGS sequence"/>
</dbReference>
<comment type="caution">
    <text evidence="1">The sequence shown here is derived from an EMBL/GenBank/DDBJ whole genome shotgun (WGS) entry which is preliminary data.</text>
</comment>
<protein>
    <submittedName>
        <fullName evidence="1">Uncharacterized protein</fullName>
    </submittedName>
</protein>
<reference evidence="1" key="1">
    <citation type="submission" date="2022-03" db="EMBL/GenBank/DDBJ databases">
        <title>Streptomyces 7R015 and 7R016 isolated from Barleria lupulina in Thailand.</title>
        <authorList>
            <person name="Kanchanasin P."/>
            <person name="Phongsopitanun W."/>
            <person name="Tanasupawat S."/>
        </authorList>
    </citation>
    <scope>NUCLEOTIDE SEQUENCE</scope>
    <source>
        <strain evidence="1">7R015</strain>
    </source>
</reference>